<evidence type="ECO:0000256" key="2">
    <source>
        <dbReference type="ARBA" id="ARBA00022771"/>
    </source>
</evidence>
<dbReference type="VEuPathDB" id="VectorBase:CSON002386"/>
<evidence type="ECO:0000256" key="3">
    <source>
        <dbReference type="ARBA" id="ARBA00022833"/>
    </source>
</evidence>
<gene>
    <name evidence="5" type="primary">CSON002386</name>
</gene>
<accession>A0A336LIH4</accession>
<protein>
    <submittedName>
        <fullName evidence="5">CSON002386 protein</fullName>
    </submittedName>
</protein>
<proteinExistence type="predicted"/>
<reference evidence="5" key="1">
    <citation type="submission" date="2018-07" db="EMBL/GenBank/DDBJ databases">
        <authorList>
            <person name="Quirk P.G."/>
            <person name="Krulwich T.A."/>
        </authorList>
    </citation>
    <scope>NUCLEOTIDE SEQUENCE</scope>
</reference>
<keyword evidence="1" id="KW-0479">Metal-binding</keyword>
<keyword evidence="2" id="KW-0863">Zinc-finger</keyword>
<feature type="domain" description="FLYWCH-type" evidence="4">
    <location>
        <begin position="572"/>
        <end position="628"/>
    </location>
</feature>
<evidence type="ECO:0000259" key="4">
    <source>
        <dbReference type="Pfam" id="PF04500"/>
    </source>
</evidence>
<dbReference type="AlphaFoldDB" id="A0A336LIH4"/>
<feature type="domain" description="FLYWCH-type" evidence="4">
    <location>
        <begin position="294"/>
        <end position="344"/>
    </location>
</feature>
<dbReference type="Gene3D" id="2.20.25.240">
    <property type="match status" value="4"/>
</dbReference>
<dbReference type="InterPro" id="IPR007588">
    <property type="entry name" value="Znf_FLYWCH"/>
</dbReference>
<sequence length="640" mass="74555">MQFVINRLGNKQLMLDGHKYKFNRKTKDYILWLCNREKLYKCKARAKTDPEYKRLLEIIGDHKGHPPNKHTGKELEVGRATFSVIVKDEKPDTDYNKAIQSVSFVTSKDGKKMLMIDGYSFEFSNRGNKKFIKAQYKENIKGNLQLIVEGYVFHKKETKKGYTYWRCAFRKKYNCKARMKTNVKNDICEIFFGVHTHPIIEKVLSKRKMLEQKVNIPSKSYKICLNSNEKEEPLNQDDFYNHFLVPEVQLDADMPEFDDEIDEDENNDEKNKKNVDAQTNINENPKYSYNEKGWLIINGYIFSKRVFKAGNVIDWSCKNHRSGCKAVIKAQGKFISILHEEHNHDKPNSFQETLDQVILSYDEPPLDNQLIMKDPILAPPPKGSALDDKKKIYEVPPNLEYIIGLKEHGKEAGVENVIKQLSNGHALLMVKRIRVKGYCVSCIKKVATPNFKKVLQKLVLEESGYVNPVLILLYIYTHLDLLFIKEECDLNDQLYPKQEKFESDDLNDTNEFYINPFSLQTVLTPEINLSLLEPLNERKTSRMSNNKTVQNLYNSDEVVVQAVNTTGKQRPTYIYYDGFKFTKDSARFSKGFQKEIIYWRCSTYKINKCKSRLHTTDDFMVLKMTSSHSNLCQPSYPQPV</sequence>
<dbReference type="EMBL" id="UFQT01000013">
    <property type="protein sequence ID" value="SSX17630.1"/>
    <property type="molecule type" value="Genomic_DNA"/>
</dbReference>
<dbReference type="GO" id="GO:0008270">
    <property type="term" value="F:zinc ion binding"/>
    <property type="evidence" value="ECO:0007669"/>
    <property type="project" value="UniProtKB-KW"/>
</dbReference>
<keyword evidence="3" id="KW-0862">Zinc</keyword>
<name>A0A336LIH4_CULSO</name>
<feature type="domain" description="FLYWCH-type" evidence="4">
    <location>
        <begin position="3"/>
        <end position="62"/>
    </location>
</feature>
<evidence type="ECO:0000313" key="5">
    <source>
        <dbReference type="EMBL" id="SSX17630.1"/>
    </source>
</evidence>
<dbReference type="Pfam" id="PF04500">
    <property type="entry name" value="FLYWCH"/>
    <property type="match status" value="4"/>
</dbReference>
<feature type="domain" description="FLYWCH-type" evidence="4">
    <location>
        <begin position="139"/>
        <end position="197"/>
    </location>
</feature>
<organism evidence="5">
    <name type="scientific">Culicoides sonorensis</name>
    <name type="common">Biting midge</name>
    <dbReference type="NCBI Taxonomy" id="179676"/>
    <lineage>
        <taxon>Eukaryota</taxon>
        <taxon>Metazoa</taxon>
        <taxon>Ecdysozoa</taxon>
        <taxon>Arthropoda</taxon>
        <taxon>Hexapoda</taxon>
        <taxon>Insecta</taxon>
        <taxon>Pterygota</taxon>
        <taxon>Neoptera</taxon>
        <taxon>Endopterygota</taxon>
        <taxon>Diptera</taxon>
        <taxon>Nematocera</taxon>
        <taxon>Chironomoidea</taxon>
        <taxon>Ceratopogonidae</taxon>
        <taxon>Ceratopogoninae</taxon>
        <taxon>Culicoides</taxon>
        <taxon>Monoculicoides</taxon>
    </lineage>
</organism>
<evidence type="ECO:0000256" key="1">
    <source>
        <dbReference type="ARBA" id="ARBA00022723"/>
    </source>
</evidence>